<name>A0A068VRP9_PROFF</name>
<reference evidence="1" key="1">
    <citation type="submission" date="2014-08" db="EMBL/GenBank/DDBJ databases">
        <authorList>
            <person name="Falentin Helene"/>
        </authorList>
    </citation>
    <scope>NUCLEOTIDE SEQUENCE</scope>
</reference>
<gene>
    <name evidence="1" type="ORF">PFCIRM138_02795</name>
</gene>
<organism evidence="1">
    <name type="scientific">Propionibacterium freudenreichii subsp. freudenreichii</name>
    <dbReference type="NCBI Taxonomy" id="66712"/>
    <lineage>
        <taxon>Bacteria</taxon>
        <taxon>Bacillati</taxon>
        <taxon>Actinomycetota</taxon>
        <taxon>Actinomycetes</taxon>
        <taxon>Propionibacteriales</taxon>
        <taxon>Propionibacteriaceae</taxon>
        <taxon>Propionibacterium</taxon>
    </lineage>
</organism>
<sequence length="9" mass="856">MTLPAGPVA</sequence>
<proteinExistence type="predicted"/>
<evidence type="ECO:0000313" key="1">
    <source>
        <dbReference type="EMBL" id="CEP25869.1"/>
    </source>
</evidence>
<dbReference type="EMBL" id="LM676387">
    <property type="protein sequence ID" value="CEP25869.1"/>
    <property type="molecule type" value="Genomic_DNA"/>
</dbReference>
<accession>A0A068VRP9</accession>
<protein>
    <submittedName>
        <fullName evidence="1">Uncharacterized protein</fullName>
    </submittedName>
</protein>